<evidence type="ECO:0000313" key="12">
    <source>
        <dbReference type="EMBL" id="WFD33967.1"/>
    </source>
</evidence>
<feature type="coiled-coil region" evidence="10">
    <location>
        <begin position="68"/>
        <end position="126"/>
    </location>
</feature>
<proteinExistence type="inferred from homology"/>
<keyword evidence="13" id="KW-1185">Reference proteome</keyword>
<dbReference type="InterPro" id="IPR024461">
    <property type="entry name" value="CCDC90-like"/>
</dbReference>
<dbReference type="AlphaFoldDB" id="A0AAF0EWC6"/>
<dbReference type="Proteomes" id="UP001219933">
    <property type="component" value="Chromosome 1"/>
</dbReference>
<dbReference type="GO" id="GO:0033617">
    <property type="term" value="P:mitochondrial respiratory chain complex IV assembly"/>
    <property type="evidence" value="ECO:0007669"/>
    <property type="project" value="TreeGrafter"/>
</dbReference>
<keyword evidence="4 11" id="KW-0812">Transmembrane</keyword>
<dbReference type="PANTHER" id="PTHR14360:SF1">
    <property type="entry name" value="PROTEIN FMP32, MITOCHONDRIAL"/>
    <property type="match status" value="1"/>
</dbReference>
<name>A0AAF0EWC6_9BASI</name>
<keyword evidence="5" id="KW-0809">Transit peptide</keyword>
<keyword evidence="8" id="KW-0496">Mitochondrion</keyword>
<dbReference type="GO" id="GO:0005739">
    <property type="term" value="C:mitochondrion"/>
    <property type="evidence" value="ECO:0007669"/>
    <property type="project" value="UniProtKB-SubCell"/>
</dbReference>
<dbReference type="GO" id="GO:0016020">
    <property type="term" value="C:membrane"/>
    <property type="evidence" value="ECO:0007669"/>
    <property type="project" value="UniProtKB-SubCell"/>
</dbReference>
<evidence type="ECO:0000256" key="5">
    <source>
        <dbReference type="ARBA" id="ARBA00022946"/>
    </source>
</evidence>
<evidence type="ECO:0000256" key="3">
    <source>
        <dbReference type="ARBA" id="ARBA00007224"/>
    </source>
</evidence>
<evidence type="ECO:0000256" key="2">
    <source>
        <dbReference type="ARBA" id="ARBA00004173"/>
    </source>
</evidence>
<sequence>MSIITRGLPLRGIVRTPILGVRSAHFDSNAFVQRLEKSGIPRKQADVLVAALTDVINESMDNLARGLVRREEAENTKYTQKVDFAKLKSEIQLLERNDFLLMRTENERLMADIEKLKQRLREEITRTTAGVRLDLNLEKGRIRDESSVHALKIKEVDTRIESEIAGVRTSIQTAKFNVLQYLVGVATGAGALLLAYLRMFK</sequence>
<evidence type="ECO:0000256" key="6">
    <source>
        <dbReference type="ARBA" id="ARBA00022989"/>
    </source>
</evidence>
<evidence type="ECO:0000256" key="1">
    <source>
        <dbReference type="ARBA" id="ARBA00004167"/>
    </source>
</evidence>
<reference evidence="12" key="1">
    <citation type="submission" date="2023-03" db="EMBL/GenBank/DDBJ databases">
        <title>Mating type loci evolution in Malassezia.</title>
        <authorList>
            <person name="Coelho M.A."/>
        </authorList>
    </citation>
    <scope>NUCLEOTIDE SEQUENCE</scope>
    <source>
        <strain evidence="12">CBS 11721</strain>
    </source>
</reference>
<gene>
    <name evidence="12" type="primary">FMP32</name>
    <name evidence="12" type="ORF">MCUN1_000795</name>
</gene>
<evidence type="ECO:0000256" key="11">
    <source>
        <dbReference type="SAM" id="Phobius"/>
    </source>
</evidence>
<keyword evidence="9 11" id="KW-0472">Membrane</keyword>
<dbReference type="FunFam" id="1.20.5.340:FF:000018">
    <property type="entry name" value="Mitochondrial protein FMP32"/>
    <property type="match status" value="1"/>
</dbReference>
<comment type="similarity">
    <text evidence="3">Belongs to the CCDC90 family.</text>
</comment>
<accession>A0AAF0EWC6</accession>
<evidence type="ECO:0000313" key="13">
    <source>
        <dbReference type="Proteomes" id="UP001219933"/>
    </source>
</evidence>
<protein>
    <submittedName>
        <fullName evidence="12">Protein fmp32, mitochondrial</fullName>
    </submittedName>
</protein>
<keyword evidence="7 10" id="KW-0175">Coiled coil</keyword>
<dbReference type="EMBL" id="CP119877">
    <property type="protein sequence ID" value="WFD33967.1"/>
    <property type="molecule type" value="Genomic_DNA"/>
</dbReference>
<organism evidence="12 13">
    <name type="scientific">Malassezia cuniculi</name>
    <dbReference type="NCBI Taxonomy" id="948313"/>
    <lineage>
        <taxon>Eukaryota</taxon>
        <taxon>Fungi</taxon>
        <taxon>Dikarya</taxon>
        <taxon>Basidiomycota</taxon>
        <taxon>Ustilaginomycotina</taxon>
        <taxon>Malasseziomycetes</taxon>
        <taxon>Malasseziales</taxon>
        <taxon>Malasseziaceae</taxon>
        <taxon>Malassezia</taxon>
    </lineage>
</organism>
<dbReference type="Gene3D" id="1.20.5.340">
    <property type="match status" value="1"/>
</dbReference>
<evidence type="ECO:0000256" key="4">
    <source>
        <dbReference type="ARBA" id="ARBA00022692"/>
    </source>
</evidence>
<evidence type="ECO:0000256" key="8">
    <source>
        <dbReference type="ARBA" id="ARBA00023128"/>
    </source>
</evidence>
<dbReference type="Pfam" id="PF07798">
    <property type="entry name" value="CCDC90-like"/>
    <property type="match status" value="1"/>
</dbReference>
<keyword evidence="6 11" id="KW-1133">Transmembrane helix</keyword>
<evidence type="ECO:0000256" key="7">
    <source>
        <dbReference type="ARBA" id="ARBA00023054"/>
    </source>
</evidence>
<evidence type="ECO:0000256" key="9">
    <source>
        <dbReference type="ARBA" id="ARBA00023136"/>
    </source>
</evidence>
<evidence type="ECO:0000256" key="10">
    <source>
        <dbReference type="SAM" id="Coils"/>
    </source>
</evidence>
<feature type="transmembrane region" description="Helical" evidence="11">
    <location>
        <begin position="178"/>
        <end position="197"/>
    </location>
</feature>
<comment type="subcellular location">
    <subcellularLocation>
        <location evidence="1">Membrane</location>
        <topology evidence="1">Single-pass membrane protein</topology>
    </subcellularLocation>
    <subcellularLocation>
        <location evidence="2">Mitochondrion</location>
    </subcellularLocation>
</comment>
<dbReference type="PANTHER" id="PTHR14360">
    <property type="entry name" value="PROTEIN FMP32, MITOCHONDRIAL"/>
    <property type="match status" value="1"/>
</dbReference>